<dbReference type="EMBL" id="CP060718">
    <property type="protein sequence ID" value="QNN67330.1"/>
    <property type="molecule type" value="Genomic_DNA"/>
</dbReference>
<evidence type="ECO:0000313" key="3">
    <source>
        <dbReference type="Proteomes" id="UP000515971"/>
    </source>
</evidence>
<evidence type="ECO:0000256" key="1">
    <source>
        <dbReference type="SAM" id="MobiDB-lite"/>
    </source>
</evidence>
<organism evidence="2 3">
    <name type="scientific">Sphingomonas lutea</name>
    <dbReference type="NCBI Taxonomy" id="1045317"/>
    <lineage>
        <taxon>Bacteria</taxon>
        <taxon>Pseudomonadati</taxon>
        <taxon>Pseudomonadota</taxon>
        <taxon>Alphaproteobacteria</taxon>
        <taxon>Sphingomonadales</taxon>
        <taxon>Sphingomonadaceae</taxon>
        <taxon>Sphingomonas</taxon>
    </lineage>
</organism>
<sequence>MPVLVMPVPPLFQAVTGDVLEILGDARIVEEQLRVPDLEGFAGAEEQGEIADLTLAAHHRGHEDAAAAVVRHFFRGGEGHQVALLIFELRVGAGLFFLQQALELGVLQRRVGGVVGAEAGKGFVLGENDGARVAAPLDHRAKECGDGDAALCIDRVQRAALEQMLKRHNCSPSQRASHRSREHGLAAPPRSNVEIGFDPRATASVGNSTRQGTQWVFMGYHGNSCRKLGFPRDLVGRKWICSCVVLRVHPCG</sequence>
<reference evidence="2 3" key="1">
    <citation type="submission" date="2020-08" db="EMBL/GenBank/DDBJ databases">
        <title>Genome sequence of Sphingomonas lutea KCTC 23642T.</title>
        <authorList>
            <person name="Hyun D.-W."/>
            <person name="Bae J.-W."/>
        </authorList>
    </citation>
    <scope>NUCLEOTIDE SEQUENCE [LARGE SCALE GENOMIC DNA]</scope>
    <source>
        <strain evidence="2 3">KCTC 23642</strain>
    </source>
</reference>
<evidence type="ECO:0000313" key="2">
    <source>
        <dbReference type="EMBL" id="QNN67330.1"/>
    </source>
</evidence>
<name>A0A7G9SHK5_9SPHN</name>
<proteinExistence type="predicted"/>
<dbReference type="RefSeq" id="WP_187537919.1">
    <property type="nucleotide sequence ID" value="NZ_CP060718.1"/>
</dbReference>
<dbReference type="AlphaFoldDB" id="A0A7G9SHK5"/>
<accession>A0A7G9SHK5</accession>
<feature type="region of interest" description="Disordered" evidence="1">
    <location>
        <begin position="170"/>
        <end position="206"/>
    </location>
</feature>
<dbReference type="KEGG" id="slut:H9L13_12105"/>
<gene>
    <name evidence="2" type="ORF">H9L13_12105</name>
</gene>
<keyword evidence="3" id="KW-1185">Reference proteome</keyword>
<dbReference type="Proteomes" id="UP000515971">
    <property type="component" value="Chromosome"/>
</dbReference>
<protein>
    <submittedName>
        <fullName evidence="2">Uncharacterized protein</fullName>
    </submittedName>
</protein>